<dbReference type="Proteomes" id="UP000053477">
    <property type="component" value="Unassembled WGS sequence"/>
</dbReference>
<gene>
    <name evidence="1" type="ORF">SCHPADRAFT_811876</name>
</gene>
<sequence>FVILNSYPGVGKFTVGQILSRTLPNAKLFNNHLLIDAAAALYTREDPEFYTLRKALRTTVFDSLHSSMSAKLDAGEQPIIIFTEAQSTSPKGSEVMQEYLQAARRLNIPLISIILTCSSEENERRLVGRSNNSNKTSTK</sequence>
<accession>A0A0H2RKW8</accession>
<evidence type="ECO:0000313" key="2">
    <source>
        <dbReference type="Proteomes" id="UP000053477"/>
    </source>
</evidence>
<dbReference type="STRING" id="27342.A0A0H2RKW8"/>
<organism evidence="1 2">
    <name type="scientific">Schizopora paradoxa</name>
    <dbReference type="NCBI Taxonomy" id="27342"/>
    <lineage>
        <taxon>Eukaryota</taxon>
        <taxon>Fungi</taxon>
        <taxon>Dikarya</taxon>
        <taxon>Basidiomycota</taxon>
        <taxon>Agaricomycotina</taxon>
        <taxon>Agaricomycetes</taxon>
        <taxon>Hymenochaetales</taxon>
        <taxon>Schizoporaceae</taxon>
        <taxon>Schizopora</taxon>
    </lineage>
</organism>
<dbReference type="InterPro" id="IPR027417">
    <property type="entry name" value="P-loop_NTPase"/>
</dbReference>
<dbReference type="OrthoDB" id="5426988at2759"/>
<reference evidence="1 2" key="1">
    <citation type="submission" date="2015-04" db="EMBL/GenBank/DDBJ databases">
        <title>Complete genome sequence of Schizopora paradoxa KUC8140, a cosmopolitan wood degrader in East Asia.</title>
        <authorList>
            <consortium name="DOE Joint Genome Institute"/>
            <person name="Min B."/>
            <person name="Park H."/>
            <person name="Jang Y."/>
            <person name="Kim J.-J."/>
            <person name="Kim K.H."/>
            <person name="Pangilinan J."/>
            <person name="Lipzen A."/>
            <person name="Riley R."/>
            <person name="Grigoriev I.V."/>
            <person name="Spatafora J.W."/>
            <person name="Choi I.-G."/>
        </authorList>
    </citation>
    <scope>NUCLEOTIDE SEQUENCE [LARGE SCALE GENOMIC DNA]</scope>
    <source>
        <strain evidence="1 2">KUC8140</strain>
    </source>
</reference>
<dbReference type="AlphaFoldDB" id="A0A0H2RKW8"/>
<dbReference type="Pfam" id="PF13238">
    <property type="entry name" value="AAA_18"/>
    <property type="match status" value="1"/>
</dbReference>
<proteinExistence type="predicted"/>
<feature type="non-terminal residue" evidence="1">
    <location>
        <position position="1"/>
    </location>
</feature>
<feature type="non-terminal residue" evidence="1">
    <location>
        <position position="139"/>
    </location>
</feature>
<name>A0A0H2RKW8_9AGAM</name>
<evidence type="ECO:0000313" key="1">
    <source>
        <dbReference type="EMBL" id="KLO05441.1"/>
    </source>
</evidence>
<dbReference type="EMBL" id="KQ086308">
    <property type="protein sequence ID" value="KLO05441.1"/>
    <property type="molecule type" value="Genomic_DNA"/>
</dbReference>
<dbReference type="Gene3D" id="3.40.50.300">
    <property type="entry name" value="P-loop containing nucleotide triphosphate hydrolases"/>
    <property type="match status" value="1"/>
</dbReference>
<keyword evidence="2" id="KW-1185">Reference proteome</keyword>
<dbReference type="SUPFAM" id="SSF52540">
    <property type="entry name" value="P-loop containing nucleoside triphosphate hydrolases"/>
    <property type="match status" value="1"/>
</dbReference>
<protein>
    <submittedName>
        <fullName evidence="1">Uncharacterized protein</fullName>
    </submittedName>
</protein>
<dbReference type="InParanoid" id="A0A0H2RKW8"/>